<accession>A0ABD0KIA6</accession>
<protein>
    <submittedName>
        <fullName evidence="1">Uncharacterized protein</fullName>
    </submittedName>
</protein>
<sequence length="74" mass="8142">MRLIGSRVQVGRRSTGMRLAGTSFNWDASNWERLGVTSKWNASSGERLGGASCNWDAPSWDIVQLGRMRLTGSV</sequence>
<dbReference type="Proteomes" id="UP001519460">
    <property type="component" value="Unassembled WGS sequence"/>
</dbReference>
<evidence type="ECO:0000313" key="1">
    <source>
        <dbReference type="EMBL" id="KAK7486774.1"/>
    </source>
</evidence>
<organism evidence="1 2">
    <name type="scientific">Batillaria attramentaria</name>
    <dbReference type="NCBI Taxonomy" id="370345"/>
    <lineage>
        <taxon>Eukaryota</taxon>
        <taxon>Metazoa</taxon>
        <taxon>Spiralia</taxon>
        <taxon>Lophotrochozoa</taxon>
        <taxon>Mollusca</taxon>
        <taxon>Gastropoda</taxon>
        <taxon>Caenogastropoda</taxon>
        <taxon>Sorbeoconcha</taxon>
        <taxon>Cerithioidea</taxon>
        <taxon>Batillariidae</taxon>
        <taxon>Batillaria</taxon>
    </lineage>
</organism>
<name>A0ABD0KIA6_9CAEN</name>
<keyword evidence="2" id="KW-1185">Reference proteome</keyword>
<comment type="caution">
    <text evidence="1">The sequence shown here is derived from an EMBL/GenBank/DDBJ whole genome shotgun (WGS) entry which is preliminary data.</text>
</comment>
<dbReference type="AlphaFoldDB" id="A0ABD0KIA6"/>
<reference evidence="1 2" key="1">
    <citation type="journal article" date="2023" name="Sci. Data">
        <title>Genome assembly of the Korean intertidal mud-creeper Batillaria attramentaria.</title>
        <authorList>
            <person name="Patra A.K."/>
            <person name="Ho P.T."/>
            <person name="Jun S."/>
            <person name="Lee S.J."/>
            <person name="Kim Y."/>
            <person name="Won Y.J."/>
        </authorList>
    </citation>
    <scope>NUCLEOTIDE SEQUENCE [LARGE SCALE GENOMIC DNA]</scope>
    <source>
        <strain evidence="1">Wonlab-2016</strain>
    </source>
</reference>
<proteinExistence type="predicted"/>
<evidence type="ECO:0000313" key="2">
    <source>
        <dbReference type="Proteomes" id="UP001519460"/>
    </source>
</evidence>
<dbReference type="EMBL" id="JACVVK020000173">
    <property type="protein sequence ID" value="KAK7486774.1"/>
    <property type="molecule type" value="Genomic_DNA"/>
</dbReference>
<gene>
    <name evidence="1" type="ORF">BaRGS_00021921</name>
</gene>